<reference evidence="1 2" key="1">
    <citation type="journal article" date="2017" name="Nature">
        <title>The Apostasia genome and the evolution of orchids.</title>
        <authorList>
            <person name="Zhang G.Q."/>
            <person name="Liu K.W."/>
            <person name="Li Z."/>
            <person name="Lohaus R."/>
            <person name="Hsiao Y.Y."/>
            <person name="Niu S.C."/>
            <person name="Wang J.Y."/>
            <person name="Lin Y.C."/>
            <person name="Xu Q."/>
            <person name="Chen L.J."/>
            <person name="Yoshida K."/>
            <person name="Fujiwara S."/>
            <person name="Wang Z.W."/>
            <person name="Zhang Y.Q."/>
            <person name="Mitsuda N."/>
            <person name="Wang M."/>
            <person name="Liu G.H."/>
            <person name="Pecoraro L."/>
            <person name="Huang H.X."/>
            <person name="Xiao X.J."/>
            <person name="Lin M."/>
            <person name="Wu X.Y."/>
            <person name="Wu W.L."/>
            <person name="Chen Y.Y."/>
            <person name="Chang S.B."/>
            <person name="Sakamoto S."/>
            <person name="Ohme-Takagi M."/>
            <person name="Yagi M."/>
            <person name="Zeng S.J."/>
            <person name="Shen C.Y."/>
            <person name="Yeh C.M."/>
            <person name="Luo Y.B."/>
            <person name="Tsai W.C."/>
            <person name="Van de Peer Y."/>
            <person name="Liu Z.J."/>
        </authorList>
    </citation>
    <scope>NUCLEOTIDE SEQUENCE [LARGE SCALE GENOMIC DNA]</scope>
    <source>
        <strain evidence="2">cv. Shenzhen</strain>
        <tissue evidence="1">Stem</tissue>
    </source>
</reference>
<keyword evidence="2" id="KW-1185">Reference proteome</keyword>
<dbReference type="EMBL" id="KZ451888">
    <property type="protein sequence ID" value="PKA66044.1"/>
    <property type="molecule type" value="Genomic_DNA"/>
</dbReference>
<dbReference type="Proteomes" id="UP000236161">
    <property type="component" value="Unassembled WGS sequence"/>
</dbReference>
<dbReference type="AlphaFoldDB" id="A0A2I0BE35"/>
<accession>A0A2I0BE35</accession>
<proteinExistence type="predicted"/>
<protein>
    <submittedName>
        <fullName evidence="1">Uncharacterized protein</fullName>
    </submittedName>
</protein>
<gene>
    <name evidence="1" type="ORF">AXF42_Ash010453</name>
</gene>
<sequence>MTMFLSCTCRSRCCLTAQFPVQNTFFRHANQGLACSNPHRSLEAVLRLKSLALLSLLLVSPKADSGMGSAFVYSFPFRKNRMKLHHPLPIKTLEHASRGGQTFFLES</sequence>
<name>A0A2I0BE35_9ASPA</name>
<evidence type="ECO:0000313" key="2">
    <source>
        <dbReference type="Proteomes" id="UP000236161"/>
    </source>
</evidence>
<evidence type="ECO:0000313" key="1">
    <source>
        <dbReference type="EMBL" id="PKA66044.1"/>
    </source>
</evidence>
<organism evidence="1 2">
    <name type="scientific">Apostasia shenzhenica</name>
    <dbReference type="NCBI Taxonomy" id="1088818"/>
    <lineage>
        <taxon>Eukaryota</taxon>
        <taxon>Viridiplantae</taxon>
        <taxon>Streptophyta</taxon>
        <taxon>Embryophyta</taxon>
        <taxon>Tracheophyta</taxon>
        <taxon>Spermatophyta</taxon>
        <taxon>Magnoliopsida</taxon>
        <taxon>Liliopsida</taxon>
        <taxon>Asparagales</taxon>
        <taxon>Orchidaceae</taxon>
        <taxon>Apostasioideae</taxon>
        <taxon>Apostasia</taxon>
    </lineage>
</organism>